<keyword evidence="2" id="KW-0560">Oxidoreductase</keyword>
<protein>
    <recommendedName>
        <fullName evidence="6">Oxidase ustYa</fullName>
    </recommendedName>
</protein>
<evidence type="ECO:0008006" key="6">
    <source>
        <dbReference type="Google" id="ProtNLM"/>
    </source>
</evidence>
<dbReference type="EMBL" id="JAHMHQ010000008">
    <property type="protein sequence ID" value="KAK1637714.1"/>
    <property type="molecule type" value="Genomic_DNA"/>
</dbReference>
<dbReference type="PANTHER" id="PTHR33365">
    <property type="entry name" value="YALI0B05434P"/>
    <property type="match status" value="1"/>
</dbReference>
<accession>A0AAI9ZT44</accession>
<proteinExistence type="inferred from homology"/>
<dbReference type="GO" id="GO:0043386">
    <property type="term" value="P:mycotoxin biosynthetic process"/>
    <property type="evidence" value="ECO:0007669"/>
    <property type="project" value="InterPro"/>
</dbReference>
<reference evidence="4" key="1">
    <citation type="submission" date="2021-06" db="EMBL/GenBank/DDBJ databases">
        <title>Comparative genomics, transcriptomics and evolutionary studies reveal genomic signatures of adaptation to plant cell wall in hemibiotrophic fungi.</title>
        <authorList>
            <consortium name="DOE Joint Genome Institute"/>
            <person name="Baroncelli R."/>
            <person name="Diaz J.F."/>
            <person name="Benocci T."/>
            <person name="Peng M."/>
            <person name="Battaglia E."/>
            <person name="Haridas S."/>
            <person name="Andreopoulos W."/>
            <person name="Labutti K."/>
            <person name="Pangilinan J."/>
            <person name="Floch G.L."/>
            <person name="Makela M.R."/>
            <person name="Henrissat B."/>
            <person name="Grigoriev I.V."/>
            <person name="Crouch J.A."/>
            <person name="De Vries R.P."/>
            <person name="Sukno S.A."/>
            <person name="Thon M.R."/>
        </authorList>
    </citation>
    <scope>NUCLEOTIDE SEQUENCE</scope>
    <source>
        <strain evidence="4">CBS 102054</strain>
    </source>
</reference>
<sequence length="265" mass="30335">MSPVQKLVELRQQWNERAGAEPLLSDKEEVGEDAPRHDPILERRHRWLEACRATLLSRRSLVDAVLLATVAWLVLARQSSTKECPREVVGDVTGVFPQFSQKIITFKHDPDFVPEDGHKFFTNETKQKWLDLVPKGLGWIKVDHPRQYQDLPEPIKDFGGPDQPVFTTSVTHQLHCIYGIAEAYSGLKANPSQHGERMPWHVNHCFDYLRQSIMCAGDLAVEGQEKTFPDGIVGSDGWDGKHVCRDYGEIYDFLDEHRATEDHWI</sequence>
<dbReference type="GO" id="GO:0016491">
    <property type="term" value="F:oxidoreductase activity"/>
    <property type="evidence" value="ECO:0007669"/>
    <property type="project" value="UniProtKB-KW"/>
</dbReference>
<dbReference type="AlphaFoldDB" id="A0AAI9ZT44"/>
<name>A0AAI9ZT44_9PEZI</name>
<dbReference type="InterPro" id="IPR021765">
    <property type="entry name" value="UstYa-like"/>
</dbReference>
<gene>
    <name evidence="4" type="ORF">BDP81DRAFT_317241</name>
</gene>
<evidence type="ECO:0000256" key="3">
    <source>
        <dbReference type="ARBA" id="ARBA00035112"/>
    </source>
</evidence>
<comment type="pathway">
    <text evidence="1">Mycotoxin biosynthesis.</text>
</comment>
<dbReference type="GeneID" id="85469103"/>
<evidence type="ECO:0000313" key="4">
    <source>
        <dbReference type="EMBL" id="KAK1637714.1"/>
    </source>
</evidence>
<evidence type="ECO:0000256" key="2">
    <source>
        <dbReference type="ARBA" id="ARBA00023002"/>
    </source>
</evidence>
<dbReference type="RefSeq" id="XP_060446321.1">
    <property type="nucleotide sequence ID" value="XM_060584241.1"/>
</dbReference>
<evidence type="ECO:0000256" key="1">
    <source>
        <dbReference type="ARBA" id="ARBA00004685"/>
    </source>
</evidence>
<dbReference type="Proteomes" id="UP001243989">
    <property type="component" value="Unassembled WGS sequence"/>
</dbReference>
<comment type="caution">
    <text evidence="4">The sequence shown here is derived from an EMBL/GenBank/DDBJ whole genome shotgun (WGS) entry which is preliminary data.</text>
</comment>
<evidence type="ECO:0000313" key="5">
    <source>
        <dbReference type="Proteomes" id="UP001243989"/>
    </source>
</evidence>
<comment type="similarity">
    <text evidence="3">Belongs to the ustYa family.</text>
</comment>
<organism evidence="4 5">
    <name type="scientific">Colletotrichum phormii</name>
    <dbReference type="NCBI Taxonomy" id="359342"/>
    <lineage>
        <taxon>Eukaryota</taxon>
        <taxon>Fungi</taxon>
        <taxon>Dikarya</taxon>
        <taxon>Ascomycota</taxon>
        <taxon>Pezizomycotina</taxon>
        <taxon>Sordariomycetes</taxon>
        <taxon>Hypocreomycetidae</taxon>
        <taxon>Glomerellales</taxon>
        <taxon>Glomerellaceae</taxon>
        <taxon>Colletotrichum</taxon>
        <taxon>Colletotrichum acutatum species complex</taxon>
    </lineage>
</organism>
<dbReference type="PANTHER" id="PTHR33365:SF11">
    <property type="entry name" value="TAT PATHWAY SIGNAL SEQUENCE"/>
    <property type="match status" value="1"/>
</dbReference>
<keyword evidence="5" id="KW-1185">Reference proteome</keyword>
<dbReference type="Pfam" id="PF11807">
    <property type="entry name" value="UstYa"/>
    <property type="match status" value="1"/>
</dbReference>